<protein>
    <submittedName>
        <fullName evidence="1">Uncharacterized protein</fullName>
    </submittedName>
</protein>
<proteinExistence type="predicted"/>
<evidence type="ECO:0000313" key="1">
    <source>
        <dbReference type="EMBL" id="KKL72372.1"/>
    </source>
</evidence>
<dbReference type="SUPFAM" id="SSF102405">
    <property type="entry name" value="MCP/YpsA-like"/>
    <property type="match status" value="1"/>
</dbReference>
<dbReference type="Gene3D" id="3.40.50.450">
    <property type="match status" value="1"/>
</dbReference>
<name>A0A0F9HBB8_9ZZZZ</name>
<reference evidence="1" key="1">
    <citation type="journal article" date="2015" name="Nature">
        <title>Complex archaea that bridge the gap between prokaryotes and eukaryotes.</title>
        <authorList>
            <person name="Spang A."/>
            <person name="Saw J.H."/>
            <person name="Jorgensen S.L."/>
            <person name="Zaremba-Niedzwiedzka K."/>
            <person name="Martijn J."/>
            <person name="Lind A.E."/>
            <person name="van Eijk R."/>
            <person name="Schleper C."/>
            <person name="Guy L."/>
            <person name="Ettema T.J."/>
        </authorList>
    </citation>
    <scope>NUCLEOTIDE SEQUENCE</scope>
</reference>
<comment type="caution">
    <text evidence="1">The sequence shown here is derived from an EMBL/GenBank/DDBJ whole genome shotgun (WGS) entry which is preliminary data.</text>
</comment>
<sequence>MPEGYTVSEVIAITGHRDYTDRANFYKGLNNLRAKEYVFGGARGADTDALEYIGRSQPVSMRTVVVPNRVIDQPVQARAMIKRYATRVVELRNRGNNRFQIRNRNMVDRSTHVRAFYDFRGRGGTYNTIQYAKLKGKSYDIWNIKEVNLNKYMKMSRTEFQQWFNGMRESKVNLLSVKGIVLRYVKNILNVTMPVFLEMSGFIGVNALEDIWND</sequence>
<dbReference type="AlphaFoldDB" id="A0A0F9HBB8"/>
<gene>
    <name evidence="1" type="ORF">LCGC14_2085580</name>
</gene>
<accession>A0A0F9HBB8</accession>
<organism evidence="1">
    <name type="scientific">marine sediment metagenome</name>
    <dbReference type="NCBI Taxonomy" id="412755"/>
    <lineage>
        <taxon>unclassified sequences</taxon>
        <taxon>metagenomes</taxon>
        <taxon>ecological metagenomes</taxon>
    </lineage>
</organism>
<dbReference type="EMBL" id="LAZR01025293">
    <property type="protein sequence ID" value="KKL72372.1"/>
    <property type="molecule type" value="Genomic_DNA"/>
</dbReference>